<keyword evidence="6" id="KW-0863">Zinc-finger</keyword>
<evidence type="ECO:0000256" key="8">
    <source>
        <dbReference type="ARBA" id="ARBA00023006"/>
    </source>
</evidence>
<dbReference type="InterPro" id="IPR047326">
    <property type="entry name" value="RUN_PLEKHM1"/>
</dbReference>
<evidence type="ECO:0000256" key="1">
    <source>
        <dbReference type="ARBA" id="ARBA00004603"/>
    </source>
</evidence>
<dbReference type="SUPFAM" id="SSF140741">
    <property type="entry name" value="RUN domain-like"/>
    <property type="match status" value="1"/>
</dbReference>
<dbReference type="InterPro" id="IPR025258">
    <property type="entry name" value="RH_dom"/>
</dbReference>
<evidence type="ECO:0000256" key="5">
    <source>
        <dbReference type="ARBA" id="ARBA00022753"/>
    </source>
</evidence>
<organism evidence="10 11">
    <name type="scientific">Hydra vulgaris</name>
    <name type="common">Hydra</name>
    <name type="synonym">Hydra attenuata</name>
    <dbReference type="NCBI Taxonomy" id="6087"/>
    <lineage>
        <taxon>Eukaryota</taxon>
        <taxon>Metazoa</taxon>
        <taxon>Cnidaria</taxon>
        <taxon>Hydrozoa</taxon>
        <taxon>Hydroidolina</taxon>
        <taxon>Anthoathecata</taxon>
        <taxon>Aplanulata</taxon>
        <taxon>Hydridae</taxon>
        <taxon>Hydra</taxon>
    </lineage>
</organism>
<keyword evidence="8" id="KW-0072">Autophagy</keyword>
<protein>
    <submittedName>
        <fullName evidence="11">Uncharacterized protein LOC100213973 isoform X3</fullName>
    </submittedName>
</protein>
<dbReference type="InterPro" id="IPR051366">
    <property type="entry name" value="DEF8"/>
</dbReference>
<evidence type="ECO:0000259" key="9">
    <source>
        <dbReference type="PROSITE" id="PS50826"/>
    </source>
</evidence>
<dbReference type="GeneID" id="100213973"/>
<dbReference type="Gene3D" id="1.20.58.900">
    <property type="match status" value="1"/>
</dbReference>
<evidence type="ECO:0000256" key="2">
    <source>
        <dbReference type="ARBA" id="ARBA00022553"/>
    </source>
</evidence>
<keyword evidence="3" id="KW-0479">Metal-binding</keyword>
<gene>
    <name evidence="11" type="primary">LOC100213973</name>
</gene>
<evidence type="ECO:0000256" key="4">
    <source>
        <dbReference type="ARBA" id="ARBA00022737"/>
    </source>
</evidence>
<dbReference type="Pfam" id="PF13901">
    <property type="entry name" value="RH_dom"/>
    <property type="match status" value="1"/>
</dbReference>
<keyword evidence="5" id="KW-0967">Endosome</keyword>
<keyword evidence="4" id="KW-0677">Repeat</keyword>
<keyword evidence="7" id="KW-0862">Zinc</keyword>
<dbReference type="Pfam" id="PF02759">
    <property type="entry name" value="RUN"/>
    <property type="match status" value="1"/>
</dbReference>
<accession>A0ABM4C3R0</accession>
<dbReference type="SMART" id="SM01175">
    <property type="entry name" value="DUF4206"/>
    <property type="match status" value="1"/>
</dbReference>
<dbReference type="CDD" id="cd17679">
    <property type="entry name" value="RUN_PLEKHM1"/>
    <property type="match status" value="1"/>
</dbReference>
<comment type="subcellular location">
    <subcellularLocation>
        <location evidence="1">Late endosome</location>
    </subcellularLocation>
</comment>
<dbReference type="PROSITE" id="PS50826">
    <property type="entry name" value="RUN"/>
    <property type="match status" value="1"/>
</dbReference>
<dbReference type="InterPro" id="IPR004012">
    <property type="entry name" value="Run_dom"/>
</dbReference>
<sequence>MIQFFRKAINTSSIKDPRSCLIKDEYRKKRLKENLLTQIRKLQKSHVGNENIVDRNDEDAACLCMALEAIFLHEININHKISFESFESINNEDTRSISFWELLKKVTHKDVLTQLQQLVVKTDVGLCRAWLRLALNDGIITSYLNAIIAENKFLSTFYNSNAFLLDEELPNILKDILQGILQFEFRLNYNSSKLDTWDLITLQLAGYLPEKIEKENMPSTNIINVSESSSFVFPKSASFGNENESLLCSINSDPQNFILQDSSSNDTNLECMTEDLAESVNSNQIVENEKRIGNRLAGQEWTGWSSSFDEDVKIIEDAQRDIDDHSDVFNKIPHKDFDSLLLDYQDIKNTLSCDSSKQNDTDITLVEKNKSPRVSECVEDTDYKNASSEVVSHNLNAQANQSFKSAKDFLSQLSIIAIEKGLDKQRFSCMKCGKSIGLIYGSFNVCSFDGGYYCFDCHGNDEHILSARIIHNWDFRKYPVSKYNKMFLKKIDEEPLFHIDELNPVLYDVVPLLQEVKFLRTQLSFIKSYIQTCSDVVQDFKRRLWPRDYLCDDVHQYSIIDLVEVQSGQLAHNLKKIVADFSRHIYKCKLCKEKGFICEYCHDQEIIYPFQLDIVSQCLCCLSVYHQKCRQEKRCPKCVRVRLRSQGNNEKERHFSVAQIENSETNDIL</sequence>
<dbReference type="SMART" id="SM00593">
    <property type="entry name" value="RUN"/>
    <property type="match status" value="1"/>
</dbReference>
<keyword evidence="10" id="KW-1185">Reference proteome</keyword>
<dbReference type="Proteomes" id="UP001652625">
    <property type="component" value="Chromosome 06"/>
</dbReference>
<evidence type="ECO:0000313" key="10">
    <source>
        <dbReference type="Proteomes" id="UP001652625"/>
    </source>
</evidence>
<reference evidence="11" key="1">
    <citation type="submission" date="2025-08" db="UniProtKB">
        <authorList>
            <consortium name="RefSeq"/>
        </authorList>
    </citation>
    <scope>IDENTIFICATION</scope>
</reference>
<keyword evidence="2" id="KW-0597">Phosphoprotein</keyword>
<dbReference type="InterPro" id="IPR037213">
    <property type="entry name" value="Run_dom_sf"/>
</dbReference>
<feature type="domain" description="RUN" evidence="9">
    <location>
        <begin position="54"/>
        <end position="192"/>
    </location>
</feature>
<dbReference type="PANTHER" id="PTHR12326:SF12">
    <property type="entry name" value="PLECKSTRIN HOMOLOGY AND RUN DOMAIN CONTAINING M1"/>
    <property type="match status" value="1"/>
</dbReference>
<dbReference type="PANTHER" id="PTHR12326">
    <property type="entry name" value="PLECKSTRIN HOMOLOGY DOMAIN CONTAINING PROTEIN"/>
    <property type="match status" value="1"/>
</dbReference>
<evidence type="ECO:0000313" key="11">
    <source>
        <dbReference type="RefSeq" id="XP_065656200.1"/>
    </source>
</evidence>
<name>A0ABM4C3R0_HYDVU</name>
<evidence type="ECO:0000256" key="6">
    <source>
        <dbReference type="ARBA" id="ARBA00022771"/>
    </source>
</evidence>
<dbReference type="RefSeq" id="XP_065656200.1">
    <property type="nucleotide sequence ID" value="XM_065800128.1"/>
</dbReference>
<proteinExistence type="predicted"/>
<evidence type="ECO:0000256" key="7">
    <source>
        <dbReference type="ARBA" id="ARBA00022833"/>
    </source>
</evidence>
<evidence type="ECO:0000256" key="3">
    <source>
        <dbReference type="ARBA" id="ARBA00022723"/>
    </source>
</evidence>